<evidence type="ECO:0000256" key="5">
    <source>
        <dbReference type="ARBA" id="ARBA00030034"/>
    </source>
</evidence>
<dbReference type="EMBL" id="KB644410">
    <property type="protein sequence ID" value="EPS27410.1"/>
    <property type="molecule type" value="Genomic_DNA"/>
</dbReference>
<comment type="function">
    <text evidence="1">Component of the SCF(sconB) E3 ubiquitin ligase complex involved in the regulation of sulfur metabolite repression, probably by mediating the inactivation or degradation of the metR transcription factor.</text>
</comment>
<evidence type="ECO:0000313" key="11">
    <source>
        <dbReference type="Proteomes" id="UP000019376"/>
    </source>
</evidence>
<keyword evidence="7" id="KW-0853">WD repeat</keyword>
<evidence type="ECO:0000256" key="2">
    <source>
        <dbReference type="ARBA" id="ARBA00007968"/>
    </source>
</evidence>
<dbReference type="SUPFAM" id="SSF81383">
    <property type="entry name" value="F-box domain"/>
    <property type="match status" value="1"/>
</dbReference>
<reference evidence="10 11" key="1">
    <citation type="journal article" date="2013" name="PLoS ONE">
        <title>Genomic and secretomic analyses reveal unique features of the lignocellulolytic enzyme system of Penicillium decumbens.</title>
        <authorList>
            <person name="Liu G."/>
            <person name="Zhang L."/>
            <person name="Wei X."/>
            <person name="Zou G."/>
            <person name="Qin Y."/>
            <person name="Ma L."/>
            <person name="Li J."/>
            <person name="Zheng H."/>
            <person name="Wang S."/>
            <person name="Wang C."/>
            <person name="Xun L."/>
            <person name="Zhao G.-P."/>
            <person name="Zhou Z."/>
            <person name="Qu Y."/>
        </authorList>
    </citation>
    <scope>NUCLEOTIDE SEQUENCE [LARGE SCALE GENOMIC DNA]</scope>
    <source>
        <strain evidence="11">114-2 / CGMCC 5302</strain>
    </source>
</reference>
<proteinExistence type="inferred from homology"/>
<dbReference type="Proteomes" id="UP000019376">
    <property type="component" value="Unassembled WGS sequence"/>
</dbReference>
<evidence type="ECO:0000256" key="6">
    <source>
        <dbReference type="ARBA" id="ARBA00032113"/>
    </source>
</evidence>
<evidence type="ECO:0000256" key="4">
    <source>
        <dbReference type="ARBA" id="ARBA00015819"/>
    </source>
</evidence>
<comment type="similarity">
    <text evidence="2">Belongs to the WD repeat MET30/SCONB/SCON-2 family.</text>
</comment>
<feature type="compositionally biased region" description="Basic and acidic residues" evidence="8">
    <location>
        <begin position="359"/>
        <end position="385"/>
    </location>
</feature>
<accession>S7ZA05</accession>
<dbReference type="PhylomeDB" id="S7ZA05"/>
<dbReference type="OrthoDB" id="3219396at2759"/>
<dbReference type="Gene3D" id="2.130.10.10">
    <property type="entry name" value="YVTN repeat-like/Quinoprotein amine dehydrogenase"/>
    <property type="match status" value="1"/>
</dbReference>
<organism evidence="10 11">
    <name type="scientific">Penicillium oxalicum (strain 114-2 / CGMCC 5302)</name>
    <name type="common">Penicillium decumbens</name>
    <dbReference type="NCBI Taxonomy" id="933388"/>
    <lineage>
        <taxon>Eukaryota</taxon>
        <taxon>Fungi</taxon>
        <taxon>Dikarya</taxon>
        <taxon>Ascomycota</taxon>
        <taxon>Pezizomycotina</taxon>
        <taxon>Eurotiomycetes</taxon>
        <taxon>Eurotiomycetidae</taxon>
        <taxon>Eurotiales</taxon>
        <taxon>Aspergillaceae</taxon>
        <taxon>Penicillium</taxon>
    </lineage>
</organism>
<evidence type="ECO:0000256" key="3">
    <source>
        <dbReference type="ARBA" id="ARBA00011725"/>
    </source>
</evidence>
<feature type="region of interest" description="Disordered" evidence="8">
    <location>
        <begin position="351"/>
        <end position="403"/>
    </location>
</feature>
<dbReference type="InterPro" id="IPR001680">
    <property type="entry name" value="WD40_rpt"/>
</dbReference>
<dbReference type="InterPro" id="IPR001810">
    <property type="entry name" value="F-box_dom"/>
</dbReference>
<evidence type="ECO:0000259" key="9">
    <source>
        <dbReference type="PROSITE" id="PS50181"/>
    </source>
</evidence>
<dbReference type="PROSITE" id="PS50181">
    <property type="entry name" value="FBOX"/>
    <property type="match status" value="1"/>
</dbReference>
<sequence>MPKRPLDDAVARQLPSKRRRDLETSPLDRLSLLSDELLLQILSFLPISSLNVCQRLSRRFHRLAGDSELWKRQYYVQWVRPRARRLANVTRASLPSKAPPNKSEYSPRVSTWLDHSHLAEDGRTTNWKGQYRLRHNWSTGVCRVTEVHFTESQTPPILVKLCAGVVFTADTEHGLRAWAAKDPAHCFAEMSLSNSITKTSIVPTALAVSRSIDEHEVVIGFKDGHVRRYAFDDQNSRLRLVSSHTELTHGAITAMALSFPYLMIVSQNESLSLYNLRELSHTSVLSGQAIPPRKLASLNAANMVAPMTLSLRKSGVRVVATIVYSFFHISCGWSLGIQELRFDRNGQQVESRLTSTVDSQHETLSRRDRPGPRDRRHSTEHEASEGRAMLDPSEPTIVHSHPPTSISYSHPYLLTSHKDNTLTMYLVVSDNHRLFVRGGQRLWGHTSSVSAVQVTNRGKAISVSGRGDEVRVWELEPAVRSIGSRPLLHDENSIKVHPEHSDRAESDADSAPGGLDRDNRHAGRDTQPTGELSMIHDCVGFDEERVLLLREKTVGTQLLECYDFT</sequence>
<name>S7ZA05_PENO1</name>
<feature type="compositionally biased region" description="Basic and acidic residues" evidence="8">
    <location>
        <begin position="490"/>
        <end position="506"/>
    </location>
</feature>
<dbReference type="SMART" id="SM00256">
    <property type="entry name" value="FBOX"/>
    <property type="match status" value="1"/>
</dbReference>
<keyword evidence="11" id="KW-1185">Reference proteome</keyword>
<comment type="subunit">
    <text evidence="3">Component of the SCF(sconB) E3 ubiquitin ligase complex.</text>
</comment>
<dbReference type="Pfam" id="PF25499">
    <property type="entry name" value="Beta-prop_pof12"/>
    <property type="match status" value="1"/>
</dbReference>
<dbReference type="Gene3D" id="1.20.1280.50">
    <property type="match status" value="1"/>
</dbReference>
<protein>
    <recommendedName>
        <fullName evidence="4">Probable E3 ubiquitin ligase complex SCF subunit sconB</fullName>
    </recommendedName>
    <alternativeName>
        <fullName evidence="6">Sulfur controller B</fullName>
    </alternativeName>
    <alternativeName>
        <fullName evidence="5">Sulfur metabolite repression control protein B</fullName>
    </alternativeName>
</protein>
<evidence type="ECO:0000256" key="7">
    <source>
        <dbReference type="PROSITE-ProRule" id="PRU00221"/>
    </source>
</evidence>
<evidence type="ECO:0000313" key="10">
    <source>
        <dbReference type="EMBL" id="EPS27410.1"/>
    </source>
</evidence>
<dbReference type="AlphaFoldDB" id="S7ZA05"/>
<evidence type="ECO:0000256" key="8">
    <source>
        <dbReference type="SAM" id="MobiDB-lite"/>
    </source>
</evidence>
<dbReference type="InterPro" id="IPR015943">
    <property type="entry name" value="WD40/YVTN_repeat-like_dom_sf"/>
</dbReference>
<dbReference type="InterPro" id="IPR036047">
    <property type="entry name" value="F-box-like_dom_sf"/>
</dbReference>
<gene>
    <name evidence="10" type="ORF">PDE_02353</name>
</gene>
<dbReference type="PROSITE" id="PS50082">
    <property type="entry name" value="WD_REPEATS_2"/>
    <property type="match status" value="1"/>
</dbReference>
<feature type="region of interest" description="Disordered" evidence="8">
    <location>
        <begin position="490"/>
        <end position="531"/>
    </location>
</feature>
<dbReference type="eggNOG" id="ENOG502S63K">
    <property type="taxonomic scope" value="Eukaryota"/>
</dbReference>
<dbReference type="SUPFAM" id="SSF50978">
    <property type="entry name" value="WD40 repeat-like"/>
    <property type="match status" value="1"/>
</dbReference>
<dbReference type="InterPro" id="IPR036322">
    <property type="entry name" value="WD40_repeat_dom_sf"/>
</dbReference>
<feature type="repeat" description="WD" evidence="7">
    <location>
        <begin position="442"/>
        <end position="476"/>
    </location>
</feature>
<evidence type="ECO:0000256" key="1">
    <source>
        <dbReference type="ARBA" id="ARBA00002730"/>
    </source>
</evidence>
<dbReference type="HOGENOM" id="CLU_024462_1_0_1"/>
<dbReference type="STRING" id="933388.S7ZA05"/>
<feature type="compositionally biased region" description="Basic and acidic residues" evidence="8">
    <location>
        <begin position="515"/>
        <end position="524"/>
    </location>
</feature>
<feature type="domain" description="F-box" evidence="9">
    <location>
        <begin position="27"/>
        <end position="73"/>
    </location>
</feature>
<dbReference type="Pfam" id="PF12937">
    <property type="entry name" value="F-box-like"/>
    <property type="match status" value="1"/>
</dbReference>